<accession>A0A8X7CF75</accession>
<dbReference type="InterPro" id="IPR043502">
    <property type="entry name" value="DNA/RNA_pol_sf"/>
</dbReference>
<dbReference type="AlphaFoldDB" id="A0A8X7CF75"/>
<dbReference type="Gene3D" id="3.30.420.10">
    <property type="entry name" value="Ribonuclease H-like superfamily/Ribonuclease H"/>
    <property type="match status" value="1"/>
</dbReference>
<organism evidence="2 3">
    <name type="scientific">Trichonephila inaurata madagascariensis</name>
    <dbReference type="NCBI Taxonomy" id="2747483"/>
    <lineage>
        <taxon>Eukaryota</taxon>
        <taxon>Metazoa</taxon>
        <taxon>Ecdysozoa</taxon>
        <taxon>Arthropoda</taxon>
        <taxon>Chelicerata</taxon>
        <taxon>Arachnida</taxon>
        <taxon>Araneae</taxon>
        <taxon>Araneomorphae</taxon>
        <taxon>Entelegynae</taxon>
        <taxon>Araneoidea</taxon>
        <taxon>Nephilidae</taxon>
        <taxon>Trichonephila</taxon>
        <taxon>Trichonephila inaurata</taxon>
    </lineage>
</organism>
<reference evidence="2" key="1">
    <citation type="submission" date="2020-08" db="EMBL/GenBank/DDBJ databases">
        <title>Multicomponent nature underlies the extraordinary mechanical properties of spider dragline silk.</title>
        <authorList>
            <person name="Kono N."/>
            <person name="Nakamura H."/>
            <person name="Mori M."/>
            <person name="Yoshida Y."/>
            <person name="Ohtoshi R."/>
            <person name="Malay A.D."/>
            <person name="Moran D.A.P."/>
            <person name="Tomita M."/>
            <person name="Numata K."/>
            <person name="Arakawa K."/>
        </authorList>
    </citation>
    <scope>NUCLEOTIDE SEQUENCE</scope>
</reference>
<dbReference type="PROSITE" id="PS50994">
    <property type="entry name" value="INTEGRASE"/>
    <property type="match status" value="1"/>
</dbReference>
<dbReference type="EMBL" id="BMAV01015159">
    <property type="protein sequence ID" value="GFY64236.1"/>
    <property type="molecule type" value="Genomic_DNA"/>
</dbReference>
<gene>
    <name evidence="2" type="primary">pol_1475</name>
    <name evidence="2" type="ORF">TNIN_104101</name>
</gene>
<name>A0A8X7CF75_9ARAC</name>
<evidence type="ECO:0000259" key="1">
    <source>
        <dbReference type="PROSITE" id="PS50994"/>
    </source>
</evidence>
<dbReference type="InterPro" id="IPR001584">
    <property type="entry name" value="Integrase_cat-core"/>
</dbReference>
<dbReference type="OrthoDB" id="8064693at2759"/>
<dbReference type="SUPFAM" id="SSF56672">
    <property type="entry name" value="DNA/RNA polymerases"/>
    <property type="match status" value="1"/>
</dbReference>
<dbReference type="Proteomes" id="UP000886998">
    <property type="component" value="Unassembled WGS sequence"/>
</dbReference>
<comment type="caution">
    <text evidence="2">The sequence shown here is derived from an EMBL/GenBank/DDBJ whole genome shotgun (WGS) entry which is preliminary data.</text>
</comment>
<dbReference type="SUPFAM" id="SSF53098">
    <property type="entry name" value="Ribonuclease H-like"/>
    <property type="match status" value="1"/>
</dbReference>
<dbReference type="PANTHER" id="PTHR37984:SF5">
    <property type="entry name" value="PROTEIN NYNRIN-LIKE"/>
    <property type="match status" value="1"/>
</dbReference>
<dbReference type="GO" id="GO:0071897">
    <property type="term" value="P:DNA biosynthetic process"/>
    <property type="evidence" value="ECO:0007669"/>
    <property type="project" value="UniProtKB-ARBA"/>
</dbReference>
<dbReference type="GO" id="GO:0042575">
    <property type="term" value="C:DNA polymerase complex"/>
    <property type="evidence" value="ECO:0007669"/>
    <property type="project" value="UniProtKB-ARBA"/>
</dbReference>
<protein>
    <submittedName>
        <fullName evidence="2">Retrovirus-related Pol polyprotein from transposon 297</fullName>
    </submittedName>
</protein>
<dbReference type="GO" id="GO:0003676">
    <property type="term" value="F:nucleic acid binding"/>
    <property type="evidence" value="ECO:0007669"/>
    <property type="project" value="InterPro"/>
</dbReference>
<dbReference type="InterPro" id="IPR036397">
    <property type="entry name" value="RNaseH_sf"/>
</dbReference>
<feature type="domain" description="Integrase catalytic" evidence="1">
    <location>
        <begin position="219"/>
        <end position="293"/>
    </location>
</feature>
<dbReference type="PANTHER" id="PTHR37984">
    <property type="entry name" value="PROTEIN CBG26694"/>
    <property type="match status" value="1"/>
</dbReference>
<dbReference type="Gene3D" id="3.10.10.10">
    <property type="entry name" value="HIV Type 1 Reverse Transcriptase, subunit A, domain 1"/>
    <property type="match status" value="1"/>
</dbReference>
<keyword evidence="3" id="KW-1185">Reference proteome</keyword>
<dbReference type="InterPro" id="IPR012337">
    <property type="entry name" value="RNaseH-like_sf"/>
</dbReference>
<proteinExistence type="predicted"/>
<dbReference type="InterPro" id="IPR050951">
    <property type="entry name" value="Retrovirus_Pol_polyprotein"/>
</dbReference>
<evidence type="ECO:0000313" key="3">
    <source>
        <dbReference type="Proteomes" id="UP000886998"/>
    </source>
</evidence>
<evidence type="ECO:0000313" key="2">
    <source>
        <dbReference type="EMBL" id="GFY64236.1"/>
    </source>
</evidence>
<dbReference type="GO" id="GO:0015074">
    <property type="term" value="P:DNA integration"/>
    <property type="evidence" value="ECO:0007669"/>
    <property type="project" value="InterPro"/>
</dbReference>
<sequence>MKDCRLPAYSIRKIPVLNAVEDSENVLMVGSKLLALKKEVFMPSMLVTLRRGKTKIWVVNGQSQEKVIPQGMCVAFAEPFCPDCIDTISETSRVPTEISETKQSFEFLKMISPDLDVNQKRMLVDVLQEYSEAFKESKNVTPQITVKHRINTGDNLPVKQRAYHVSPAERRIIHDEVEKMLDKGIIQPSESPWSSPVILCQRRKSVPQKPPGLLIPISPASVPFQCVGIDLLGRFPRSKGNKWIIVCTDYLSLFAVTKALPTAEAEEVAKFITEEIVLKHGAPRTILTDVAKS</sequence>